<dbReference type="PANTHER" id="PTHR32305:SF17">
    <property type="entry name" value="TRNA NUCLEASE WAPA"/>
    <property type="match status" value="1"/>
</dbReference>
<feature type="domain" description="Novel toxin 10" evidence="4">
    <location>
        <begin position="133"/>
        <end position="210"/>
    </location>
</feature>
<feature type="chain" id="PRO_5016331625" evidence="3">
    <location>
        <begin position="33"/>
        <end position="320"/>
    </location>
</feature>
<reference evidence="5 6" key="1">
    <citation type="submission" date="2018-06" db="EMBL/GenBank/DDBJ databases">
        <title>Genomic Encyclopedia of Archaeal and Bacterial Type Strains, Phase II (KMG-II): from individual species to whole genera.</title>
        <authorList>
            <person name="Goeker M."/>
        </authorList>
    </citation>
    <scope>NUCLEOTIDE SEQUENCE [LARGE SCALE GENOMIC DNA]</scope>
    <source>
        <strain evidence="5 6">CFPB 3232</strain>
    </source>
</reference>
<evidence type="ECO:0000259" key="4">
    <source>
        <dbReference type="Pfam" id="PF15520"/>
    </source>
</evidence>
<dbReference type="Gene3D" id="2.180.10.10">
    <property type="entry name" value="RHS repeat-associated core"/>
    <property type="match status" value="1"/>
</dbReference>
<keyword evidence="2" id="KW-0378">Hydrolase</keyword>
<accession>A0A328ZEZ0</accession>
<gene>
    <name evidence="5" type="ORF">AX018_101040</name>
</gene>
<dbReference type="InterPro" id="IPR022385">
    <property type="entry name" value="Rhs_assc_core"/>
</dbReference>
<dbReference type="InterPro" id="IPR029122">
    <property type="entry name" value="Ntox10"/>
</dbReference>
<dbReference type="GO" id="GO:0004521">
    <property type="term" value="F:RNA endonuclease activity"/>
    <property type="evidence" value="ECO:0007669"/>
    <property type="project" value="InterPro"/>
</dbReference>
<dbReference type="GO" id="GO:0016787">
    <property type="term" value="F:hydrolase activity"/>
    <property type="evidence" value="ECO:0007669"/>
    <property type="project" value="UniProtKB-KW"/>
</dbReference>
<evidence type="ECO:0000313" key="6">
    <source>
        <dbReference type="Proteomes" id="UP000248856"/>
    </source>
</evidence>
<dbReference type="InterPro" id="IPR016191">
    <property type="entry name" value="Ribonuclease/ribotoxin"/>
</dbReference>
<comment type="caution">
    <text evidence="5">The sequence shown here is derived from an EMBL/GenBank/DDBJ whole genome shotgun (WGS) entry which is preliminary data.</text>
</comment>
<organism evidence="5 6">
    <name type="scientific">Paracidovorax anthurii</name>
    <dbReference type="NCBI Taxonomy" id="78229"/>
    <lineage>
        <taxon>Bacteria</taxon>
        <taxon>Pseudomonadati</taxon>
        <taxon>Pseudomonadota</taxon>
        <taxon>Betaproteobacteria</taxon>
        <taxon>Burkholderiales</taxon>
        <taxon>Comamonadaceae</taxon>
        <taxon>Paracidovorax</taxon>
    </lineage>
</organism>
<evidence type="ECO:0000256" key="1">
    <source>
        <dbReference type="ARBA" id="ARBA00022722"/>
    </source>
</evidence>
<dbReference type="RefSeq" id="WP_170146200.1">
    <property type="nucleotide sequence ID" value="NZ_CBCSGC010000003.1"/>
</dbReference>
<keyword evidence="1" id="KW-0540">Nuclease</keyword>
<protein>
    <submittedName>
        <fullName evidence="5">RHS repeat-associated protein</fullName>
    </submittedName>
</protein>
<evidence type="ECO:0000256" key="3">
    <source>
        <dbReference type="SAM" id="SignalP"/>
    </source>
</evidence>
<dbReference type="GO" id="GO:0003723">
    <property type="term" value="F:RNA binding"/>
    <property type="evidence" value="ECO:0007669"/>
    <property type="project" value="InterPro"/>
</dbReference>
<dbReference type="InterPro" id="IPR000026">
    <property type="entry name" value="N1-like"/>
</dbReference>
<dbReference type="EMBL" id="QLTA01000010">
    <property type="protein sequence ID" value="RAR84688.1"/>
    <property type="molecule type" value="Genomic_DNA"/>
</dbReference>
<name>A0A328ZEZ0_9BURK</name>
<feature type="signal peptide" evidence="3">
    <location>
        <begin position="1"/>
        <end position="32"/>
    </location>
</feature>
<dbReference type="NCBIfam" id="TIGR03696">
    <property type="entry name" value="Rhs_assc_core"/>
    <property type="match status" value="1"/>
</dbReference>
<sequence>MNPASFVGPWGRLLRRLALLATLLVGAGGAWAQAVTVTFFHNDMAGTPLLATDAGGAVVWKENYLPYGYRQQADAASAGNRLWFMGKPHDPSTGLTYMGARYYMPLLGRFTGMDPKEVVPEQPHSFNRYAYGNNNPYRYVDPDGKIAETVWDAFNLSLGFQSLVGNVRAGNWSGAAIDGVGIAVDAAATALPGIPGGMGAGIAAYRGSALAAKGAAGEARFINGVKVTDRATGNVLQGTVDLKPTLERIAAGKSFPHRNDGSVFGNKEGLLPQQPRGYYTEYVHPTPGVNGPGPQRIVTGQGGEVFYSPDHYGTFIRMNP</sequence>
<dbReference type="Pfam" id="PF15520">
    <property type="entry name" value="Ntox10"/>
    <property type="match status" value="1"/>
</dbReference>
<dbReference type="PANTHER" id="PTHR32305">
    <property type="match status" value="1"/>
</dbReference>
<keyword evidence="6" id="KW-1185">Reference proteome</keyword>
<dbReference type="Proteomes" id="UP000248856">
    <property type="component" value="Unassembled WGS sequence"/>
</dbReference>
<evidence type="ECO:0000256" key="2">
    <source>
        <dbReference type="ARBA" id="ARBA00022801"/>
    </source>
</evidence>
<dbReference type="SUPFAM" id="SSF53933">
    <property type="entry name" value="Microbial ribonucleases"/>
    <property type="match status" value="1"/>
</dbReference>
<dbReference type="Pfam" id="PF00545">
    <property type="entry name" value="Ribonuclease"/>
    <property type="match status" value="1"/>
</dbReference>
<proteinExistence type="predicted"/>
<dbReference type="Gene3D" id="3.10.450.30">
    <property type="entry name" value="Microbial ribonucleases"/>
    <property type="match status" value="1"/>
</dbReference>
<evidence type="ECO:0000313" key="5">
    <source>
        <dbReference type="EMBL" id="RAR84688.1"/>
    </source>
</evidence>
<dbReference type="AlphaFoldDB" id="A0A328ZEZ0"/>
<keyword evidence="3" id="KW-0732">Signal</keyword>
<dbReference type="InterPro" id="IPR050708">
    <property type="entry name" value="T6SS_VgrG/RHS"/>
</dbReference>